<dbReference type="Gramene" id="RZC71339">
    <property type="protein sequence ID" value="RZC71339"/>
    <property type="gene ID" value="C5167_034615"/>
</dbReference>
<dbReference type="AlphaFoldDB" id="A0A4Y7KHA9"/>
<keyword evidence="3" id="KW-1185">Reference proteome</keyword>
<evidence type="ECO:0000313" key="3">
    <source>
        <dbReference type="Proteomes" id="UP000316621"/>
    </source>
</evidence>
<dbReference type="EMBL" id="CM010721">
    <property type="protein sequence ID" value="RZC71339.1"/>
    <property type="molecule type" value="Genomic_DNA"/>
</dbReference>
<gene>
    <name evidence="2" type="ORF">C5167_034615</name>
</gene>
<accession>A0A4Y7KHA9</accession>
<evidence type="ECO:0000313" key="2">
    <source>
        <dbReference type="EMBL" id="RZC71339.1"/>
    </source>
</evidence>
<feature type="region of interest" description="Disordered" evidence="1">
    <location>
        <begin position="1"/>
        <end position="25"/>
    </location>
</feature>
<evidence type="ECO:0000256" key="1">
    <source>
        <dbReference type="SAM" id="MobiDB-lite"/>
    </source>
</evidence>
<protein>
    <submittedName>
        <fullName evidence="2">Uncharacterized protein</fullName>
    </submittedName>
</protein>
<reference evidence="2 3" key="1">
    <citation type="journal article" date="2018" name="Science">
        <title>The opium poppy genome and morphinan production.</title>
        <authorList>
            <person name="Guo L."/>
            <person name="Winzer T."/>
            <person name="Yang X."/>
            <person name="Li Y."/>
            <person name="Ning Z."/>
            <person name="He Z."/>
            <person name="Teodor R."/>
            <person name="Lu Y."/>
            <person name="Bowser T.A."/>
            <person name="Graham I.A."/>
            <person name="Ye K."/>
        </authorList>
    </citation>
    <scope>NUCLEOTIDE SEQUENCE [LARGE SCALE GENOMIC DNA]</scope>
    <source>
        <strain evidence="3">cv. HN1</strain>
        <tissue evidence="2">Leaves</tissue>
    </source>
</reference>
<sequence length="62" mass="6823">MSGKGKGNSSDTITDAHGNRDDQRLIADYQDVGGDEKEEDFGMEDSLGDYHDISTTGLGWWK</sequence>
<organism evidence="2 3">
    <name type="scientific">Papaver somniferum</name>
    <name type="common">Opium poppy</name>
    <dbReference type="NCBI Taxonomy" id="3469"/>
    <lineage>
        <taxon>Eukaryota</taxon>
        <taxon>Viridiplantae</taxon>
        <taxon>Streptophyta</taxon>
        <taxon>Embryophyta</taxon>
        <taxon>Tracheophyta</taxon>
        <taxon>Spermatophyta</taxon>
        <taxon>Magnoliopsida</taxon>
        <taxon>Ranunculales</taxon>
        <taxon>Papaveraceae</taxon>
        <taxon>Papaveroideae</taxon>
        <taxon>Papaver</taxon>
    </lineage>
</organism>
<name>A0A4Y7KHA9_PAPSO</name>
<proteinExistence type="predicted"/>
<dbReference type="Proteomes" id="UP000316621">
    <property type="component" value="Chromosome 7"/>
</dbReference>